<evidence type="ECO:0000313" key="4">
    <source>
        <dbReference type="Proteomes" id="UP001408789"/>
    </source>
</evidence>
<dbReference type="PANTHER" id="PTHR33167:SF67">
    <property type="match status" value="1"/>
</dbReference>
<feature type="region of interest" description="Disordered" evidence="2">
    <location>
        <begin position="691"/>
        <end position="723"/>
    </location>
</feature>
<dbReference type="Pfam" id="PF05904">
    <property type="entry name" value="DUF863"/>
    <property type="match status" value="2"/>
</dbReference>
<evidence type="ECO:0000256" key="2">
    <source>
        <dbReference type="SAM" id="MobiDB-lite"/>
    </source>
</evidence>
<dbReference type="InterPro" id="IPR008581">
    <property type="entry name" value="DUF863_pln"/>
</dbReference>
<feature type="compositionally biased region" description="Basic residues" evidence="2">
    <location>
        <begin position="708"/>
        <end position="719"/>
    </location>
</feature>
<feature type="region of interest" description="Disordered" evidence="2">
    <location>
        <begin position="811"/>
        <end position="837"/>
    </location>
</feature>
<comment type="caution">
    <text evidence="3">The sequence shown here is derived from an EMBL/GenBank/DDBJ whole genome shotgun (WGS) entry which is preliminary data.</text>
</comment>
<dbReference type="PANTHER" id="PTHR33167">
    <property type="entry name" value="TRANSCRIPTION FACTOR, PUTATIVE (DUF863)-RELATED"/>
    <property type="match status" value="1"/>
</dbReference>
<gene>
    <name evidence="3" type="ORF">SSX86_015992</name>
</gene>
<name>A0AAP0D1U4_9ASTR</name>
<sequence length="837" mass="94181">MGTEVHYKNLFPGYHSMRNVNEESTSSSWHLFNALTNGHYYDGFTPRTVTDAYFGHDKDELKQKMLLHEAVFKNQVYELHRLYRRQRDIMEEVKRKEFNKYPISIDTSSSSSLMVSQKPYEDANMWHNPSFPMGNSTSRPFIFGAEISNSPLSSKGNGSKDCEVVECRPSKVRKRLFDLQLPGHEYIDQEEGERIVDNQTSKEDGFVTKIGVKTFLDDGGKKDGYKSTAYGQHSMRSNGLADLNEPYGQEASAIPKQFRSLPFEGKSNGRDRFSACLREPGDSVSLNGCNMNYTSQYFETSKLRTPSDSMQHLHSKEFQHRGFYSEISSKIQDDSHFNQTPLLSNASSAYPFASTSDVGNSLASSWVKPADSFTHKLTSFQKNSSFMSSPKSHEVFSNKWHKNSNGSSSGAKELPARMHSVGFGYQKCNKLDDGSQKILKGSNFVDLTGTAKDMDLNTVQKLSNEDGNSRKCDQTVLPWLQSGNLAKEKDDSLGANKKRGFSIFGNFCVLKNDDSSAVSTSASIKHRGIDINVTWDAHIEKQIDAKTDAESKNFKNHFDLNSCVTEDDDLLVMESVKSSKKTTMEIDLEAPAVSEIVEEDEHKETKLEPNDLDSTNLEKIAAKAIIEICSYQNHVESTSKEADDPLLWFVEVIVHHERKLVSATREMDEYEMLTLQLEKTKEEAYMPMPLVPDFQEPDEACPTPTGGRPRRGHARRGRPRRDFQRDVLPGMTSLSRHEITEDLQIFGGLMRATGYSWTLKSTRRNGKRLGAWARRKVKAVETTLATTAPPPPPSPKKVNTVEVVGLDERSLTGWGKTTRRPRRQRCAAGNSVAVQST</sequence>
<organism evidence="3 4">
    <name type="scientific">Deinandra increscens subsp. villosa</name>
    <dbReference type="NCBI Taxonomy" id="3103831"/>
    <lineage>
        <taxon>Eukaryota</taxon>
        <taxon>Viridiplantae</taxon>
        <taxon>Streptophyta</taxon>
        <taxon>Embryophyta</taxon>
        <taxon>Tracheophyta</taxon>
        <taxon>Spermatophyta</taxon>
        <taxon>Magnoliopsida</taxon>
        <taxon>eudicotyledons</taxon>
        <taxon>Gunneridae</taxon>
        <taxon>Pentapetalae</taxon>
        <taxon>asterids</taxon>
        <taxon>campanulids</taxon>
        <taxon>Asterales</taxon>
        <taxon>Asteraceae</taxon>
        <taxon>Asteroideae</taxon>
        <taxon>Heliantheae alliance</taxon>
        <taxon>Madieae</taxon>
        <taxon>Madiinae</taxon>
        <taxon>Deinandra</taxon>
    </lineage>
</organism>
<reference evidence="3 4" key="1">
    <citation type="submission" date="2024-04" db="EMBL/GenBank/DDBJ databases">
        <title>The reference genome of an endangered Asteraceae, Deinandra increscens subsp. villosa, native to the Central Coast of California.</title>
        <authorList>
            <person name="Guilliams M."/>
            <person name="Hasenstab-Lehman K."/>
            <person name="Meyer R."/>
            <person name="Mcevoy S."/>
        </authorList>
    </citation>
    <scope>NUCLEOTIDE SEQUENCE [LARGE SCALE GENOMIC DNA]</scope>
    <source>
        <tissue evidence="3">Leaf</tissue>
    </source>
</reference>
<evidence type="ECO:0000313" key="3">
    <source>
        <dbReference type="EMBL" id="KAK9064610.1"/>
    </source>
</evidence>
<dbReference type="AlphaFoldDB" id="A0AAP0D1U4"/>
<keyword evidence="1" id="KW-0175">Coiled coil</keyword>
<protein>
    <submittedName>
        <fullName evidence="3">Uncharacterized protein</fullName>
    </submittedName>
</protein>
<proteinExistence type="predicted"/>
<evidence type="ECO:0000256" key="1">
    <source>
        <dbReference type="SAM" id="Coils"/>
    </source>
</evidence>
<dbReference type="Proteomes" id="UP001408789">
    <property type="component" value="Unassembled WGS sequence"/>
</dbReference>
<feature type="coiled-coil region" evidence="1">
    <location>
        <begin position="653"/>
        <end position="683"/>
    </location>
</feature>
<dbReference type="EMBL" id="JBCNJP010000017">
    <property type="protein sequence ID" value="KAK9064610.1"/>
    <property type="molecule type" value="Genomic_DNA"/>
</dbReference>
<accession>A0AAP0D1U4</accession>
<keyword evidence="4" id="KW-1185">Reference proteome</keyword>